<dbReference type="EMBL" id="KQ989646">
    <property type="protein sequence ID" value="KZV54055.1"/>
    <property type="molecule type" value="Genomic_DNA"/>
</dbReference>
<keyword evidence="5" id="KW-0812">Transmembrane</keyword>
<evidence type="ECO:0000256" key="3">
    <source>
        <dbReference type="ARBA" id="ARBA00022833"/>
    </source>
</evidence>
<dbReference type="Proteomes" id="UP000250235">
    <property type="component" value="Unassembled WGS sequence"/>
</dbReference>
<keyword evidence="2" id="KW-0863">Zinc-finger</keyword>
<name>A0A2Z7D3R0_9LAMI</name>
<gene>
    <name evidence="7" type="ORF">F511_39091</name>
</gene>
<dbReference type="PANTHER" id="PTHR46524:SF12">
    <property type="entry name" value="CW-TYPE DOMAIN-CONTAINING PROTEIN"/>
    <property type="match status" value="1"/>
</dbReference>
<evidence type="ECO:0000259" key="6">
    <source>
        <dbReference type="PROSITE" id="PS51050"/>
    </source>
</evidence>
<evidence type="ECO:0000256" key="2">
    <source>
        <dbReference type="ARBA" id="ARBA00022771"/>
    </source>
</evidence>
<feature type="compositionally biased region" description="Basic and acidic residues" evidence="4">
    <location>
        <begin position="966"/>
        <end position="984"/>
    </location>
</feature>
<feature type="compositionally biased region" description="Basic and acidic residues" evidence="4">
    <location>
        <begin position="547"/>
        <end position="583"/>
    </location>
</feature>
<dbReference type="PROSITE" id="PS51050">
    <property type="entry name" value="ZF_CW"/>
    <property type="match status" value="1"/>
</dbReference>
<organism evidence="7 8">
    <name type="scientific">Dorcoceras hygrometricum</name>
    <dbReference type="NCBI Taxonomy" id="472368"/>
    <lineage>
        <taxon>Eukaryota</taxon>
        <taxon>Viridiplantae</taxon>
        <taxon>Streptophyta</taxon>
        <taxon>Embryophyta</taxon>
        <taxon>Tracheophyta</taxon>
        <taxon>Spermatophyta</taxon>
        <taxon>Magnoliopsida</taxon>
        <taxon>eudicotyledons</taxon>
        <taxon>Gunneridae</taxon>
        <taxon>Pentapetalae</taxon>
        <taxon>asterids</taxon>
        <taxon>lamiids</taxon>
        <taxon>Lamiales</taxon>
        <taxon>Gesneriaceae</taxon>
        <taxon>Didymocarpoideae</taxon>
        <taxon>Trichosporeae</taxon>
        <taxon>Loxocarpinae</taxon>
        <taxon>Dorcoceras</taxon>
    </lineage>
</organism>
<proteinExistence type="predicted"/>
<keyword evidence="3" id="KW-0862">Zinc</keyword>
<feature type="transmembrane region" description="Helical" evidence="5">
    <location>
        <begin position="1479"/>
        <end position="1505"/>
    </location>
</feature>
<evidence type="ECO:0000313" key="8">
    <source>
        <dbReference type="Proteomes" id="UP000250235"/>
    </source>
</evidence>
<keyword evidence="5" id="KW-1133">Transmembrane helix</keyword>
<evidence type="ECO:0000256" key="4">
    <source>
        <dbReference type="SAM" id="MobiDB-lite"/>
    </source>
</evidence>
<feature type="region of interest" description="Disordered" evidence="4">
    <location>
        <begin position="480"/>
        <end position="504"/>
    </location>
</feature>
<dbReference type="InterPro" id="IPR056406">
    <property type="entry name" value="THD_CWZF3/5/7"/>
</dbReference>
<dbReference type="GO" id="GO:0008270">
    <property type="term" value="F:zinc ion binding"/>
    <property type="evidence" value="ECO:0007669"/>
    <property type="project" value="UniProtKB-KW"/>
</dbReference>
<evidence type="ECO:0000256" key="1">
    <source>
        <dbReference type="ARBA" id="ARBA00022723"/>
    </source>
</evidence>
<evidence type="ECO:0000313" key="7">
    <source>
        <dbReference type="EMBL" id="KZV54055.1"/>
    </source>
</evidence>
<dbReference type="InterPro" id="IPR055300">
    <property type="entry name" value="CWZF3/5/7"/>
</dbReference>
<accession>A0A2Z7D3R0</accession>
<evidence type="ECO:0000256" key="5">
    <source>
        <dbReference type="SAM" id="Phobius"/>
    </source>
</evidence>
<dbReference type="Gene3D" id="3.30.40.100">
    <property type="match status" value="1"/>
</dbReference>
<feature type="domain" description="CW-type" evidence="6">
    <location>
        <begin position="629"/>
        <end position="682"/>
    </location>
</feature>
<protein>
    <recommendedName>
        <fullName evidence="6">CW-type domain-containing protein</fullName>
    </recommendedName>
</protein>
<keyword evidence="8" id="KW-1185">Reference proteome</keyword>
<feature type="region of interest" description="Disordered" evidence="4">
    <location>
        <begin position="931"/>
        <end position="984"/>
    </location>
</feature>
<dbReference type="OrthoDB" id="757982at2759"/>
<dbReference type="Pfam" id="PF24756">
    <property type="entry name" value="THD_CWZF3-5-7"/>
    <property type="match status" value="1"/>
</dbReference>
<dbReference type="InterPro" id="IPR011124">
    <property type="entry name" value="Znf_CW"/>
</dbReference>
<keyword evidence="5" id="KW-0472">Membrane</keyword>
<feature type="region of interest" description="Disordered" evidence="4">
    <location>
        <begin position="273"/>
        <end position="299"/>
    </location>
</feature>
<reference evidence="7 8" key="1">
    <citation type="journal article" date="2015" name="Proc. Natl. Acad. Sci. U.S.A.">
        <title>The resurrection genome of Boea hygrometrica: A blueprint for survival of dehydration.</title>
        <authorList>
            <person name="Xiao L."/>
            <person name="Yang G."/>
            <person name="Zhang L."/>
            <person name="Yang X."/>
            <person name="Zhao S."/>
            <person name="Ji Z."/>
            <person name="Zhou Q."/>
            <person name="Hu M."/>
            <person name="Wang Y."/>
            <person name="Chen M."/>
            <person name="Xu Y."/>
            <person name="Jin H."/>
            <person name="Xiao X."/>
            <person name="Hu G."/>
            <person name="Bao F."/>
            <person name="Hu Y."/>
            <person name="Wan P."/>
            <person name="Li L."/>
            <person name="Deng X."/>
            <person name="Kuang T."/>
            <person name="Xiang C."/>
            <person name="Zhu J.K."/>
            <person name="Oliver M.J."/>
            <person name="He Y."/>
        </authorList>
    </citation>
    <scope>NUCLEOTIDE SEQUENCE [LARGE SCALE GENOMIC DNA]</scope>
    <source>
        <strain evidence="8">cv. XS01</strain>
    </source>
</reference>
<dbReference type="PANTHER" id="PTHR46524">
    <property type="entry name" value="CW-TYPE ZINC FINGER"/>
    <property type="match status" value="1"/>
</dbReference>
<dbReference type="Pfam" id="PF07496">
    <property type="entry name" value="zf-CW"/>
    <property type="match status" value="1"/>
</dbReference>
<feature type="region of interest" description="Disordered" evidence="4">
    <location>
        <begin position="539"/>
        <end position="585"/>
    </location>
</feature>
<feature type="compositionally biased region" description="Basic and acidic residues" evidence="4">
    <location>
        <begin position="931"/>
        <end position="955"/>
    </location>
</feature>
<sequence length="1578" mass="174624">MGSWASGPGMIQAPELEEGEACYYKDDRMDPDITLSYIGDRVQSLLGHFQKDFEGGVTAENLGAKFGGYGSFLPMHQRSPLVLSQPKSPRKLLSFVVSVLSQGSAPNSIQLSDAPATQRNGFSSSPRIVPPKNFEVSSMDLSSKEKRFVYFHKDPDASIGKADLPPSKSDNPKEQRTLKVRLKLGSELVAQYNAEIHSLGLTSPSSSMEDCPEENARLKLEKHCEAPYESPAKILQGEIQILLQEVSIKLPGNSAISHGFENKDVLKEKKAKSADKFGNSAKSENECTPDLKDSKKKSLGSETLGCSFQPLNGLNSRPQSDAICSTNEPLKEAVRPPDVVRGSEMDVPPDAARGFEKDVPLKKRKGSKDRLNVRPASSNLVENASVGCTPIQSYSTYVQKEARCNNGHNLGEDPKRVYENDILVNSGPDSRDRVKSYSDVSDGESVEVGVNKFSLKVGMKVKSGEQDNLQLPLVGNKLSLNKKPKSTETSAMLASRSADISRGSGCAAAKVKNSGKKKSLVNLKQKDVLGTSIEDMDNSNHLVVRPSGDRPKNSNHLVERPSGDRPKNSNLDGAKEETGYTDKFKKRSSKKKYTDKITSETHVIETLAEAIPAKEGVMTGTEGTMVNPVLIQEDWVCCDRCEKWRLLPYGTKSNQLPDKWVCSMLNWLPGMNTCDVSEDDTTNAVRASLSVPIPENNYIAQAHADTSMSGVTSVDAHHLTPNHHNFTSDKAAFQTKRQNLKESSNTVGMSYVVPSNNVQKNFQRHSMNRMNLKEVNHTLAGPETTKNYKLQHPKKSETSIGKSNERKDENLREDFTNPIKKIKKESFQHVQGMLKKVKSKGAVNVDNFQNSGGNLQVDHNLNSDLLREEPVKDEKKLSLRKDSSFREKGNLHIHVKKQKEQMQDLRDGELFNMNASNRKEVSTKKRKFMDCDNREHREEAQQSIKTEEKEIDFQRVQKSRVSQSDDEFKRSKGGDSSKRKVAKDRVILSISNGKSTNSVVKDTKQPKNLKMKLPLTKEDVYELRKDLVCEEFPMAATSSCSKISDSRKNRVGFMEVKGSPEESVSSSPVRMPYQNQVLPVTLESAGKVGSRVNEFSAVSSGKKSLGMNRNSELGMRKGKTSGVCRVESFKDSAGFQESVAAEIPCGEHISSENLPCEFLETPSVDNKSSILEQCGQFPPTLLVNCSHGKEGLSMGLSKALSPQQNAGKRNRTHGERLVEKVSAPSTGSEIFDSKEKLKEEADVDDNYHVQSEVLSNVKHSFSDESSIKSVQHGKSAAPVTGFVNENFSNRPLSTSLKEVQDALKKAEELKSHATLIKASGFGSESNYEYLKAALQFLHVASLLEAYNGESIKNLETNLIQTYATAAKLCEICAYEYEKSCELAAAALAYKCVEVAYLKIVYCKSSSTHRIWRDLQSSMQMLPQGESPASSGSDVDNLNNLVVVDQAPLSKGNDSHALNHVVVPRNRANLTRLLDFVRRLILVMLIASIFPSTYFDLNVLIMYNYILTKAVNSAMEATKKSLDTFKAAHVKFEESQNKEAIASVRRVIAFSFHDVEELINSVWFAFDAINRQAPSRARE</sequence>
<feature type="compositionally biased region" description="Basic and acidic residues" evidence="4">
    <location>
        <begin position="283"/>
        <end position="293"/>
    </location>
</feature>
<feature type="compositionally biased region" description="Polar residues" evidence="4">
    <location>
        <begin position="107"/>
        <end position="126"/>
    </location>
</feature>
<keyword evidence="1" id="KW-0479">Metal-binding</keyword>
<feature type="region of interest" description="Disordered" evidence="4">
    <location>
        <begin position="107"/>
        <end position="129"/>
    </location>
</feature>